<sequence length="287" mass="31920">MLSSVTHPMEPLISDNLTSPALASNIRSGDLRVIASIAQIYKPYVLLSRRRGFRWDEANLGSLSPIGGSDSFLEGDDNSNIRLNVDAIRSALNEMASSSSNSNSHSGWTSSDDEDEADVMDHDLDDEGGKSARSFREKRKAYYDEYRKVKELQKKESMKKDDEKQSIVDGVGDITIKCNSHMKFERVGENGFSRLQGVWMLREIVISIVMKILTALCFPYVLSRGVFTVFCYLLVVNSGVYRFAWVGCMTFSMKGALCSDTSIGQGGLMKANSSRVRSGKESSSRKR</sequence>
<evidence type="ECO:0000256" key="1">
    <source>
        <dbReference type="SAM" id="MobiDB-lite"/>
    </source>
</evidence>
<name>A0AA35YD20_LACSI</name>
<feature type="transmembrane region" description="Helical" evidence="2">
    <location>
        <begin position="204"/>
        <end position="221"/>
    </location>
</feature>
<dbReference type="AlphaFoldDB" id="A0AA35YD20"/>
<gene>
    <name evidence="4" type="ORF">LSALG_LOCUS11277</name>
</gene>
<feature type="transmembrane region" description="Helical" evidence="2">
    <location>
        <begin position="227"/>
        <end position="245"/>
    </location>
</feature>
<protein>
    <recommendedName>
        <fullName evidence="3">E3 ubiquitin-protein ligase MARCHF6-like C-terminal domain-containing protein</fullName>
    </recommendedName>
</protein>
<feature type="compositionally biased region" description="Basic and acidic residues" evidence="1">
    <location>
        <begin position="119"/>
        <end position="130"/>
    </location>
</feature>
<feature type="domain" description="E3 ubiquitin-protein ligase MARCHF6-like C-terminal" evidence="3">
    <location>
        <begin position="182"/>
        <end position="254"/>
    </location>
</feature>
<proteinExistence type="predicted"/>
<feature type="compositionally biased region" description="Basic and acidic residues" evidence="1">
    <location>
        <begin position="278"/>
        <end position="287"/>
    </location>
</feature>
<dbReference type="InterPro" id="IPR056521">
    <property type="entry name" value="MARCHF6-like_C"/>
</dbReference>
<evidence type="ECO:0000313" key="4">
    <source>
        <dbReference type="EMBL" id="CAI9270992.1"/>
    </source>
</evidence>
<dbReference type="GO" id="GO:0009966">
    <property type="term" value="P:regulation of signal transduction"/>
    <property type="evidence" value="ECO:0007669"/>
    <property type="project" value="InterPro"/>
</dbReference>
<dbReference type="PANTHER" id="PTHR12398:SF20">
    <property type="entry name" value="PROTEIN PHOSPHATASE 1 REGULATORY INHIBITOR SUBUNIT 2"/>
    <property type="match status" value="1"/>
</dbReference>
<dbReference type="GO" id="GO:0004864">
    <property type="term" value="F:protein phosphatase inhibitor activity"/>
    <property type="evidence" value="ECO:0007669"/>
    <property type="project" value="InterPro"/>
</dbReference>
<keyword evidence="2" id="KW-0472">Membrane</keyword>
<keyword evidence="2" id="KW-0812">Transmembrane</keyword>
<dbReference type="Pfam" id="PF04979">
    <property type="entry name" value="IPP-2"/>
    <property type="match status" value="1"/>
</dbReference>
<keyword evidence="5" id="KW-1185">Reference proteome</keyword>
<feature type="region of interest" description="Disordered" evidence="1">
    <location>
        <begin position="95"/>
        <end position="132"/>
    </location>
</feature>
<accession>A0AA35YD20</accession>
<reference evidence="4" key="1">
    <citation type="submission" date="2023-04" db="EMBL/GenBank/DDBJ databases">
        <authorList>
            <person name="Vijverberg K."/>
            <person name="Xiong W."/>
            <person name="Schranz E."/>
        </authorList>
    </citation>
    <scope>NUCLEOTIDE SEQUENCE</scope>
</reference>
<dbReference type="PANTHER" id="PTHR12398">
    <property type="entry name" value="PROTEIN PHOSPHATASE INHIBITOR"/>
    <property type="match status" value="1"/>
</dbReference>
<evidence type="ECO:0000313" key="5">
    <source>
        <dbReference type="Proteomes" id="UP001177003"/>
    </source>
</evidence>
<dbReference type="Proteomes" id="UP001177003">
    <property type="component" value="Chromosome 2"/>
</dbReference>
<dbReference type="InterPro" id="IPR007062">
    <property type="entry name" value="PPI-2"/>
</dbReference>
<evidence type="ECO:0000259" key="3">
    <source>
        <dbReference type="Pfam" id="PF23113"/>
    </source>
</evidence>
<evidence type="ECO:0000256" key="2">
    <source>
        <dbReference type="SAM" id="Phobius"/>
    </source>
</evidence>
<dbReference type="Pfam" id="PF23113">
    <property type="entry name" value="MARCHF6_C"/>
    <property type="match status" value="1"/>
</dbReference>
<feature type="compositionally biased region" description="Low complexity" evidence="1">
    <location>
        <begin position="97"/>
        <end position="110"/>
    </location>
</feature>
<organism evidence="4 5">
    <name type="scientific">Lactuca saligna</name>
    <name type="common">Willowleaf lettuce</name>
    <dbReference type="NCBI Taxonomy" id="75948"/>
    <lineage>
        <taxon>Eukaryota</taxon>
        <taxon>Viridiplantae</taxon>
        <taxon>Streptophyta</taxon>
        <taxon>Embryophyta</taxon>
        <taxon>Tracheophyta</taxon>
        <taxon>Spermatophyta</taxon>
        <taxon>Magnoliopsida</taxon>
        <taxon>eudicotyledons</taxon>
        <taxon>Gunneridae</taxon>
        <taxon>Pentapetalae</taxon>
        <taxon>asterids</taxon>
        <taxon>campanulids</taxon>
        <taxon>Asterales</taxon>
        <taxon>Asteraceae</taxon>
        <taxon>Cichorioideae</taxon>
        <taxon>Cichorieae</taxon>
        <taxon>Lactucinae</taxon>
        <taxon>Lactuca</taxon>
    </lineage>
</organism>
<feature type="region of interest" description="Disordered" evidence="1">
    <location>
        <begin position="267"/>
        <end position="287"/>
    </location>
</feature>
<dbReference type="EMBL" id="OX465078">
    <property type="protein sequence ID" value="CAI9270992.1"/>
    <property type="molecule type" value="Genomic_DNA"/>
</dbReference>
<keyword evidence="2" id="KW-1133">Transmembrane helix</keyword>